<dbReference type="PANTHER" id="PTHR41299:SF1">
    <property type="entry name" value="THIAMINE PYROPHOSPHOKINASE"/>
    <property type="match status" value="1"/>
</dbReference>
<dbReference type="GO" id="GO:0016301">
    <property type="term" value="F:kinase activity"/>
    <property type="evidence" value="ECO:0007669"/>
    <property type="project" value="UniProtKB-KW"/>
</dbReference>
<name>A0A150NNR2_STRMT</name>
<evidence type="ECO:0000256" key="2">
    <source>
        <dbReference type="ARBA" id="ARBA00022741"/>
    </source>
</evidence>
<keyword evidence="3 8" id="KW-0418">Kinase</keyword>
<evidence type="ECO:0000256" key="1">
    <source>
        <dbReference type="ARBA" id="ARBA00022679"/>
    </source>
</evidence>
<dbReference type="GO" id="GO:0009229">
    <property type="term" value="P:thiamine diphosphate biosynthetic process"/>
    <property type="evidence" value="ECO:0007669"/>
    <property type="project" value="InterPro"/>
</dbReference>
<dbReference type="InterPro" id="IPR007373">
    <property type="entry name" value="Thiamin_PyroPKinase_B1-bd"/>
</dbReference>
<dbReference type="Pfam" id="PF04263">
    <property type="entry name" value="TPK_catalytic"/>
    <property type="match status" value="1"/>
</dbReference>
<dbReference type="Pfam" id="PF04265">
    <property type="entry name" value="TPK_B1_binding"/>
    <property type="match status" value="1"/>
</dbReference>
<dbReference type="Gene3D" id="3.40.50.10240">
    <property type="entry name" value="Thiamin pyrophosphokinase, catalytic domain"/>
    <property type="match status" value="1"/>
</dbReference>
<evidence type="ECO:0000256" key="3">
    <source>
        <dbReference type="ARBA" id="ARBA00022777"/>
    </source>
</evidence>
<comment type="caution">
    <text evidence="8">The sequence shown here is derived from an EMBL/GenBank/DDBJ whole genome shotgun (WGS) entry which is preliminary data.</text>
</comment>
<keyword evidence="4" id="KW-0067">ATP-binding</keyword>
<dbReference type="InterPro" id="IPR036759">
    <property type="entry name" value="TPK_catalytic_sf"/>
</dbReference>
<dbReference type="InterPro" id="IPR053149">
    <property type="entry name" value="TPK"/>
</dbReference>
<evidence type="ECO:0000256" key="4">
    <source>
        <dbReference type="ARBA" id="ARBA00022840"/>
    </source>
</evidence>
<evidence type="ECO:0000256" key="5">
    <source>
        <dbReference type="NCBIfam" id="TIGR01378"/>
    </source>
</evidence>
<dbReference type="PATRIC" id="fig|28037.237.peg.114"/>
<dbReference type="NCBIfam" id="TIGR01378">
    <property type="entry name" value="thi_PPkinase"/>
    <property type="match status" value="1"/>
</dbReference>
<keyword evidence="1 8" id="KW-0808">Transferase</keyword>
<dbReference type="EMBL" id="LROT01000003">
    <property type="protein sequence ID" value="KYF35112.1"/>
    <property type="molecule type" value="Genomic_DNA"/>
</dbReference>
<evidence type="ECO:0000313" key="8">
    <source>
        <dbReference type="EMBL" id="KYF35112.1"/>
    </source>
</evidence>
<accession>A0A150NNR2</accession>
<gene>
    <name evidence="8" type="ORF">SMI10712_00239</name>
</gene>
<proteinExistence type="predicted"/>
<dbReference type="InterPro" id="IPR006282">
    <property type="entry name" value="Thi_PPkinase"/>
</dbReference>
<feature type="domain" description="Thiamin pyrophosphokinase catalytic" evidence="6">
    <location>
        <begin position="30"/>
        <end position="121"/>
    </location>
</feature>
<dbReference type="Proteomes" id="UP000075618">
    <property type="component" value="Unassembled WGS sequence"/>
</dbReference>
<evidence type="ECO:0000313" key="9">
    <source>
        <dbReference type="Proteomes" id="UP000075618"/>
    </source>
</evidence>
<dbReference type="SUPFAM" id="SSF63999">
    <property type="entry name" value="Thiamin pyrophosphokinase, catalytic domain"/>
    <property type="match status" value="1"/>
</dbReference>
<sequence length="197" mass="22370">MSEYKLSENNWTRVAVFAGGDRGHYRTDFDRFVGVDRGSLWVLEEDLPLALAVGDFDSVTEEERQVIQKRAQHFVQARPEKDDTDLELALLTIFEQNPQAEVTIFGALGGRIDHMLANVFLPSNPKLAPYMCQIEIEDGQNLIAYCPEGTSQLEPRSDYDYLAFMPVRDSQLTILGAKYELTEENFSLKKCTLLTNI</sequence>
<protein>
    <recommendedName>
        <fullName evidence="5">Thiamine diphosphokinase</fullName>
        <ecNumber evidence="5">2.7.6.2</ecNumber>
    </recommendedName>
</protein>
<keyword evidence="2" id="KW-0547">Nucleotide-binding</keyword>
<dbReference type="CDD" id="cd07995">
    <property type="entry name" value="TPK"/>
    <property type="match status" value="1"/>
</dbReference>
<dbReference type="GO" id="GO:0006772">
    <property type="term" value="P:thiamine metabolic process"/>
    <property type="evidence" value="ECO:0007669"/>
    <property type="project" value="UniProtKB-UniRule"/>
</dbReference>
<evidence type="ECO:0000259" key="6">
    <source>
        <dbReference type="Pfam" id="PF04263"/>
    </source>
</evidence>
<dbReference type="PANTHER" id="PTHR41299">
    <property type="entry name" value="THIAMINE PYROPHOSPHOKINASE"/>
    <property type="match status" value="1"/>
</dbReference>
<dbReference type="EC" id="2.7.6.2" evidence="5"/>
<feature type="domain" description="Thiamin pyrophosphokinase thiamin-binding" evidence="7">
    <location>
        <begin position="154"/>
        <end position="191"/>
    </location>
</feature>
<reference evidence="8 9" key="1">
    <citation type="submission" date="2016-01" db="EMBL/GenBank/DDBJ databases">
        <title>Highly variable Streptococcus oralis are common among viridans streptococci isolated from primates.</title>
        <authorList>
            <person name="Denapaite D."/>
            <person name="Rieger M."/>
            <person name="Koendgen S."/>
            <person name="Brueckner R."/>
            <person name="Ochigava I."/>
            <person name="Kappeler P."/>
            <person name="Maetz-Rensing K."/>
            <person name="Leendertz F."/>
            <person name="Hakenbeck R."/>
        </authorList>
    </citation>
    <scope>NUCLEOTIDE SEQUENCE [LARGE SCALE GENOMIC DNA]</scope>
    <source>
        <strain evidence="8 9">10712</strain>
    </source>
</reference>
<organism evidence="8 9">
    <name type="scientific">Streptococcus mitis</name>
    <dbReference type="NCBI Taxonomy" id="28037"/>
    <lineage>
        <taxon>Bacteria</taxon>
        <taxon>Bacillati</taxon>
        <taxon>Bacillota</taxon>
        <taxon>Bacilli</taxon>
        <taxon>Lactobacillales</taxon>
        <taxon>Streptococcaceae</taxon>
        <taxon>Streptococcus</taxon>
        <taxon>Streptococcus mitis group</taxon>
    </lineage>
</organism>
<dbReference type="GO" id="GO:0005524">
    <property type="term" value="F:ATP binding"/>
    <property type="evidence" value="ECO:0007669"/>
    <property type="project" value="UniProtKB-KW"/>
</dbReference>
<evidence type="ECO:0000259" key="7">
    <source>
        <dbReference type="Pfam" id="PF04265"/>
    </source>
</evidence>
<dbReference type="AlphaFoldDB" id="A0A150NNR2"/>
<dbReference type="GO" id="GO:0004788">
    <property type="term" value="F:thiamine diphosphokinase activity"/>
    <property type="evidence" value="ECO:0007669"/>
    <property type="project" value="UniProtKB-UniRule"/>
</dbReference>
<dbReference type="InterPro" id="IPR007371">
    <property type="entry name" value="TPK_catalytic"/>
</dbReference>